<dbReference type="Gene3D" id="3.50.40.10">
    <property type="entry name" value="Phenylalanyl-trna Synthetase, Chain B, domain 3"/>
    <property type="match status" value="1"/>
</dbReference>
<comment type="caution">
    <text evidence="2">The sequence shown here is derived from an EMBL/GenBank/DDBJ whole genome shotgun (WGS) entry which is preliminary data.</text>
</comment>
<dbReference type="PATRIC" id="fig|476272.21.peg.1230"/>
<evidence type="ECO:0000313" key="3">
    <source>
        <dbReference type="Proteomes" id="UP000003100"/>
    </source>
</evidence>
<name>C0CQE4_BLAHS</name>
<dbReference type="SMART" id="SM00873">
    <property type="entry name" value="B3_4"/>
    <property type="match status" value="1"/>
</dbReference>
<evidence type="ECO:0000313" key="2">
    <source>
        <dbReference type="EMBL" id="EEG48015.1"/>
    </source>
</evidence>
<dbReference type="AlphaFoldDB" id="C0CQE4"/>
<dbReference type="PANTHER" id="PTHR39209">
    <property type="match status" value="1"/>
</dbReference>
<feature type="domain" description="B3/B4 tRNA-binding" evidence="1">
    <location>
        <begin position="78"/>
        <end position="232"/>
    </location>
</feature>
<dbReference type="GO" id="GO:0003723">
    <property type="term" value="F:RNA binding"/>
    <property type="evidence" value="ECO:0007669"/>
    <property type="project" value="InterPro"/>
</dbReference>
<dbReference type="eggNOG" id="COG3382">
    <property type="taxonomic scope" value="Bacteria"/>
</dbReference>
<proteinExistence type="predicted"/>
<reference evidence="2 3" key="1">
    <citation type="submission" date="2009-01" db="EMBL/GenBank/DDBJ databases">
        <authorList>
            <person name="Fulton L."/>
            <person name="Clifton S."/>
            <person name="Fulton B."/>
            <person name="Xu J."/>
            <person name="Minx P."/>
            <person name="Pepin K.H."/>
            <person name="Johnson M."/>
            <person name="Bhonagiri V."/>
            <person name="Nash W.E."/>
            <person name="Mardis E.R."/>
            <person name="Wilson R.K."/>
        </authorList>
    </citation>
    <scope>NUCLEOTIDE SEQUENCE [LARGE SCALE GENOMIC DNA]</scope>
    <source>
        <strain evidence="3">DSM 10507 / JCM 14656 / S5a33</strain>
    </source>
</reference>
<evidence type="ECO:0000259" key="1">
    <source>
        <dbReference type="SMART" id="SM00873"/>
    </source>
</evidence>
<dbReference type="InterPro" id="IPR005146">
    <property type="entry name" value="B3/B4_tRNA-bd"/>
</dbReference>
<dbReference type="PANTHER" id="PTHR39209:SF2">
    <property type="entry name" value="CYTOPLASMIC PROTEIN"/>
    <property type="match status" value="1"/>
</dbReference>
<accession>C0CQE4</accession>
<keyword evidence="3" id="KW-1185">Reference proteome</keyword>
<protein>
    <recommendedName>
        <fullName evidence="1">B3/B4 tRNA-binding domain-containing protein</fullName>
    </recommendedName>
</protein>
<dbReference type="Pfam" id="PF03483">
    <property type="entry name" value="B3_4"/>
    <property type="match status" value="1"/>
</dbReference>
<reference evidence="2 3" key="2">
    <citation type="submission" date="2009-02" db="EMBL/GenBank/DDBJ databases">
        <title>Draft genome sequence of Blautia hydrogenotrophica DSM 10507 (Ruminococcus hydrogenotrophicus DSM 10507).</title>
        <authorList>
            <person name="Sudarsanam P."/>
            <person name="Ley R."/>
            <person name="Guruge J."/>
            <person name="Turnbaugh P.J."/>
            <person name="Mahowald M."/>
            <person name="Liep D."/>
            <person name="Gordon J."/>
        </authorList>
    </citation>
    <scope>NUCLEOTIDE SEQUENCE [LARGE SCALE GENOMIC DNA]</scope>
    <source>
        <strain evidence="3">DSM 10507 / JCM 14656 / S5a33</strain>
    </source>
</reference>
<dbReference type="Proteomes" id="UP000003100">
    <property type="component" value="Unassembled WGS sequence"/>
</dbReference>
<dbReference type="InterPro" id="IPR020825">
    <property type="entry name" value="Phe-tRNA_synthase-like_B3/B4"/>
</dbReference>
<dbReference type="GO" id="GO:0004826">
    <property type="term" value="F:phenylalanine-tRNA ligase activity"/>
    <property type="evidence" value="ECO:0007669"/>
    <property type="project" value="InterPro"/>
</dbReference>
<gene>
    <name evidence="2" type="ORF">RUMHYD_03099</name>
</gene>
<sequence>MLPLLIEIIWFTGGKDMKFEVYPELFQALPQACFGVVAVKGVDNTKTSSKIEALLAENIQKCEEKYNGKKVKEQPEILPYREAFRTLGINPNKFMCSIEALLTRIAKGKGFPHINTVVDLGNAVSIQYDLPIGAHDMDTVPEALCVRAAKEGDHFTPFGSDQTETPDLGEIVYVSGEEVRTRRWTWRQSEIGKITEKTQNLLFPIDGFTDVNKETVLEARDLLAKLLEETFNCQVVTGFVDKDSPVFTCDL</sequence>
<dbReference type="HOGENOM" id="CLU_076869_1_0_9"/>
<dbReference type="SUPFAM" id="SSF56037">
    <property type="entry name" value="PheT/TilS domain"/>
    <property type="match status" value="1"/>
</dbReference>
<dbReference type="EMBL" id="ACBZ01000167">
    <property type="protein sequence ID" value="EEG48015.1"/>
    <property type="molecule type" value="Genomic_DNA"/>
</dbReference>
<organism evidence="2 3">
    <name type="scientific">Blautia hydrogenotrophica (strain DSM 10507 / JCM 14656 / S5a33)</name>
    <name type="common">Ruminococcus hydrogenotrophicus</name>
    <dbReference type="NCBI Taxonomy" id="476272"/>
    <lineage>
        <taxon>Bacteria</taxon>
        <taxon>Bacillati</taxon>
        <taxon>Bacillota</taxon>
        <taxon>Clostridia</taxon>
        <taxon>Lachnospirales</taxon>
        <taxon>Lachnospiraceae</taxon>
        <taxon>Blautia</taxon>
    </lineage>
</organism>